<dbReference type="CDD" id="cd00431">
    <property type="entry name" value="cysteine_hydrolases"/>
    <property type="match status" value="1"/>
</dbReference>
<evidence type="ECO:0000313" key="3">
    <source>
        <dbReference type="EMBL" id="MEU8136504.1"/>
    </source>
</evidence>
<evidence type="ECO:0000313" key="4">
    <source>
        <dbReference type="Proteomes" id="UP001551482"/>
    </source>
</evidence>
<dbReference type="InterPro" id="IPR000305">
    <property type="entry name" value="GIY-YIG_endonuc"/>
</dbReference>
<dbReference type="InterPro" id="IPR036388">
    <property type="entry name" value="WH-like_DNA-bd_sf"/>
</dbReference>
<dbReference type="PROSITE" id="PS50164">
    <property type="entry name" value="GIY_YIG"/>
    <property type="match status" value="1"/>
</dbReference>
<dbReference type="Pfam" id="PF01541">
    <property type="entry name" value="GIY-YIG"/>
    <property type="match status" value="1"/>
</dbReference>
<dbReference type="CDD" id="cd00719">
    <property type="entry name" value="GIY-YIG_SF"/>
    <property type="match status" value="1"/>
</dbReference>
<dbReference type="InterPro" id="IPR036380">
    <property type="entry name" value="Isochorismatase-like_sf"/>
</dbReference>
<evidence type="ECO:0000256" key="1">
    <source>
        <dbReference type="ARBA" id="ARBA00022801"/>
    </source>
</evidence>
<dbReference type="EMBL" id="JBEZFP010000065">
    <property type="protein sequence ID" value="MEU8136504.1"/>
    <property type="molecule type" value="Genomic_DNA"/>
</dbReference>
<proteinExistence type="predicted"/>
<dbReference type="InterPro" id="IPR035901">
    <property type="entry name" value="GIY-YIG_endonuc_sf"/>
</dbReference>
<dbReference type="InterPro" id="IPR036390">
    <property type="entry name" value="WH_DNA-bd_sf"/>
</dbReference>
<dbReference type="SUPFAM" id="SSF82771">
    <property type="entry name" value="GIY-YIG endonuclease"/>
    <property type="match status" value="1"/>
</dbReference>
<keyword evidence="1" id="KW-0378">Hydrolase</keyword>
<dbReference type="Gene3D" id="1.10.10.10">
    <property type="entry name" value="Winged helix-like DNA-binding domain superfamily/Winged helix DNA-binding domain"/>
    <property type="match status" value="1"/>
</dbReference>
<dbReference type="SMART" id="SM00465">
    <property type="entry name" value="GIYc"/>
    <property type="match status" value="1"/>
</dbReference>
<dbReference type="InterPro" id="IPR050272">
    <property type="entry name" value="Isochorismatase-like_hydrls"/>
</dbReference>
<name>A0ABV3DNN7_9ACTN</name>
<dbReference type="RefSeq" id="WP_358357078.1">
    <property type="nucleotide sequence ID" value="NZ_JBEZFP010000065.1"/>
</dbReference>
<dbReference type="InterPro" id="IPR000868">
    <property type="entry name" value="Isochorismatase-like_dom"/>
</dbReference>
<dbReference type="Gene3D" id="3.40.50.850">
    <property type="entry name" value="Isochorismatase-like"/>
    <property type="match status" value="1"/>
</dbReference>
<keyword evidence="4" id="KW-1185">Reference proteome</keyword>
<dbReference type="PANTHER" id="PTHR43540">
    <property type="entry name" value="PEROXYUREIDOACRYLATE/UREIDOACRYLATE AMIDOHYDROLASE-RELATED"/>
    <property type="match status" value="1"/>
</dbReference>
<accession>A0ABV3DNN7</accession>
<protein>
    <submittedName>
        <fullName evidence="3">Isochorismatase family protein</fullName>
    </submittedName>
</protein>
<gene>
    <name evidence="3" type="ORF">AB0C36_23700</name>
</gene>
<evidence type="ECO:0000259" key="2">
    <source>
        <dbReference type="PROSITE" id="PS50164"/>
    </source>
</evidence>
<organism evidence="3 4">
    <name type="scientific">Streptodolium elevatio</name>
    <dbReference type="NCBI Taxonomy" id="3157996"/>
    <lineage>
        <taxon>Bacteria</taxon>
        <taxon>Bacillati</taxon>
        <taxon>Actinomycetota</taxon>
        <taxon>Actinomycetes</taxon>
        <taxon>Kitasatosporales</taxon>
        <taxon>Streptomycetaceae</taxon>
        <taxon>Streptodolium</taxon>
    </lineage>
</organism>
<dbReference type="Proteomes" id="UP001551482">
    <property type="component" value="Unassembled WGS sequence"/>
</dbReference>
<dbReference type="SUPFAM" id="SSF46785">
    <property type="entry name" value="Winged helix' DNA-binding domain"/>
    <property type="match status" value="1"/>
</dbReference>
<dbReference type="PANTHER" id="PTHR43540:SF6">
    <property type="entry name" value="ISOCHORISMATASE-LIKE DOMAIN-CONTAINING PROTEIN"/>
    <property type="match status" value="1"/>
</dbReference>
<sequence length="378" mass="41615">MPEKKVVNAYNDRLEQLRTAVYRLYDAEGGLLYVGMTANPEQRFDEHSRYKFWWHLIAKTDLRWFDSRSEAAAVEAEAIRSEQPIYDGTGRIKDWTNAKSQRPEDPFWRPLAELLTTQIENGSPPAGTRLPTPRALAREHNVSIASVGTALSWLTYERRAIRRDRTVLPLHSRCADGLAQSQESPVDAGKAVGLNPRSTALLVIDVQQGFVNERSSGALPGIVRLLQGWREVGAPVVFSRFHNAEGSPYETITGWTRLRSAEEQALAEDLVPFVADAAAVVDKSQSTIFTPEFAALARESGWTDLVLCGIDTDACVYDSAISAYHSGHRPWIVTDACASSGGERYHDAALLLAGRNIGRGQLLSSDDVLARIAEGAPA</sequence>
<feature type="domain" description="GIY-YIG" evidence="2">
    <location>
        <begin position="17"/>
        <end position="98"/>
    </location>
</feature>
<dbReference type="SUPFAM" id="SSF52499">
    <property type="entry name" value="Isochorismatase-like hydrolases"/>
    <property type="match status" value="1"/>
</dbReference>
<comment type="caution">
    <text evidence="3">The sequence shown here is derived from an EMBL/GenBank/DDBJ whole genome shotgun (WGS) entry which is preliminary data.</text>
</comment>
<dbReference type="Pfam" id="PF00857">
    <property type="entry name" value="Isochorismatase"/>
    <property type="match status" value="1"/>
</dbReference>
<reference evidence="3 4" key="1">
    <citation type="submission" date="2024-06" db="EMBL/GenBank/DDBJ databases">
        <title>The Natural Products Discovery Center: Release of the First 8490 Sequenced Strains for Exploring Actinobacteria Biosynthetic Diversity.</title>
        <authorList>
            <person name="Kalkreuter E."/>
            <person name="Kautsar S.A."/>
            <person name="Yang D."/>
            <person name="Bader C.D."/>
            <person name="Teijaro C.N."/>
            <person name="Fluegel L."/>
            <person name="Davis C.M."/>
            <person name="Simpson J.R."/>
            <person name="Lauterbach L."/>
            <person name="Steele A.D."/>
            <person name="Gui C."/>
            <person name="Meng S."/>
            <person name="Li G."/>
            <person name="Viehrig K."/>
            <person name="Ye F."/>
            <person name="Su P."/>
            <person name="Kiefer A.F."/>
            <person name="Nichols A."/>
            <person name="Cepeda A.J."/>
            <person name="Yan W."/>
            <person name="Fan B."/>
            <person name="Jiang Y."/>
            <person name="Adhikari A."/>
            <person name="Zheng C.-J."/>
            <person name="Schuster L."/>
            <person name="Cowan T.M."/>
            <person name="Smanski M.J."/>
            <person name="Chevrette M.G."/>
            <person name="De Carvalho L.P.S."/>
            <person name="Shen B."/>
        </authorList>
    </citation>
    <scope>NUCLEOTIDE SEQUENCE [LARGE SCALE GENOMIC DNA]</scope>
    <source>
        <strain evidence="3 4">NPDC048946</strain>
    </source>
</reference>